<dbReference type="Proteomes" id="UP000439113">
    <property type="component" value="Unassembled WGS sequence"/>
</dbReference>
<dbReference type="InterPro" id="IPR001623">
    <property type="entry name" value="DnaJ_domain"/>
</dbReference>
<dbReference type="Gene3D" id="2.60.260.20">
    <property type="entry name" value="Urease metallochaperone UreE, N-terminal domain"/>
    <property type="match status" value="2"/>
</dbReference>
<dbReference type="GO" id="GO:0042026">
    <property type="term" value="P:protein refolding"/>
    <property type="evidence" value="ECO:0007669"/>
    <property type="project" value="TreeGrafter"/>
</dbReference>
<dbReference type="InterPro" id="IPR002939">
    <property type="entry name" value="DnaJ_C"/>
</dbReference>
<organism evidence="2 3">
    <name type="scientific">Rhodoblastus acidophilus</name>
    <name type="common">Rhodopseudomonas acidophila</name>
    <dbReference type="NCBI Taxonomy" id="1074"/>
    <lineage>
        <taxon>Bacteria</taxon>
        <taxon>Pseudomonadati</taxon>
        <taxon>Pseudomonadota</taxon>
        <taxon>Alphaproteobacteria</taxon>
        <taxon>Hyphomicrobiales</taxon>
        <taxon>Rhodoblastaceae</taxon>
        <taxon>Rhodoblastus</taxon>
    </lineage>
</organism>
<dbReference type="SMART" id="SM00271">
    <property type="entry name" value="DnaJ"/>
    <property type="match status" value="1"/>
</dbReference>
<dbReference type="FunFam" id="2.60.260.20:FF:000013">
    <property type="entry name" value="DnaJ subfamily B member 11"/>
    <property type="match status" value="1"/>
</dbReference>
<dbReference type="EMBL" id="WNKS01000022">
    <property type="protein sequence ID" value="MTV32817.1"/>
    <property type="molecule type" value="Genomic_DNA"/>
</dbReference>
<dbReference type="OrthoDB" id="9779889at2"/>
<dbReference type="Gene3D" id="1.10.287.110">
    <property type="entry name" value="DnaJ domain"/>
    <property type="match status" value="1"/>
</dbReference>
<dbReference type="RefSeq" id="WP_155447502.1">
    <property type="nucleotide sequence ID" value="NZ_JAOQNR010000021.1"/>
</dbReference>
<evidence type="ECO:0000313" key="3">
    <source>
        <dbReference type="Proteomes" id="UP000439113"/>
    </source>
</evidence>
<dbReference type="InterPro" id="IPR036869">
    <property type="entry name" value="J_dom_sf"/>
</dbReference>
<sequence>MEDPYDSLGVARTATQDEIRKAYLRLAKKLHPDLNPGDKASETRFKAVASAYDFLSDAEKRRRFDAGEIDASGAEARHEKYYRDYASQGQPYASASGYADFADTDDFLSEIFRQQARRARGSDLHYSLAVAFLDAVNGATQRITLPNGGSLDVTIAPGVHHGQVLRLRGKGAPAPGEGKAGDALVEISIRPHPFFTRHGDNIHLDLPVTFAEAVLGAEIKTPTPTGPVMLKAPKGSNTGTVLRLKGKGVPRDGGRGDLLVKLKIMAPTEANPELDAFLTSWAPANYDPRRGMLT</sequence>
<dbReference type="PROSITE" id="PS00636">
    <property type="entry name" value="DNAJ_1"/>
    <property type="match status" value="1"/>
</dbReference>
<evidence type="ECO:0000259" key="1">
    <source>
        <dbReference type="PROSITE" id="PS50076"/>
    </source>
</evidence>
<feature type="domain" description="J" evidence="1">
    <location>
        <begin position="3"/>
        <end position="68"/>
    </location>
</feature>
<reference evidence="2 3" key="1">
    <citation type="submission" date="2019-11" db="EMBL/GenBank/DDBJ databases">
        <title>Whole-genome sequence of a Rhodoblastus acidophilus DSM 142.</title>
        <authorList>
            <person name="Kyndt J.A."/>
            <person name="Meyer T.E."/>
        </authorList>
    </citation>
    <scope>NUCLEOTIDE SEQUENCE [LARGE SCALE GENOMIC DNA]</scope>
    <source>
        <strain evidence="2 3">DSM 142</strain>
    </source>
</reference>
<dbReference type="GO" id="GO:0051082">
    <property type="term" value="F:unfolded protein binding"/>
    <property type="evidence" value="ECO:0007669"/>
    <property type="project" value="InterPro"/>
</dbReference>
<dbReference type="SUPFAM" id="SSF49493">
    <property type="entry name" value="HSP40/DnaJ peptide-binding domain"/>
    <property type="match status" value="2"/>
</dbReference>
<evidence type="ECO:0000313" key="2">
    <source>
        <dbReference type="EMBL" id="MTV32817.1"/>
    </source>
</evidence>
<dbReference type="PRINTS" id="PR00625">
    <property type="entry name" value="JDOMAIN"/>
</dbReference>
<dbReference type="SUPFAM" id="SSF46565">
    <property type="entry name" value="Chaperone J-domain"/>
    <property type="match status" value="1"/>
</dbReference>
<dbReference type="InterPro" id="IPR018253">
    <property type="entry name" value="DnaJ_domain_CS"/>
</dbReference>
<comment type="caution">
    <text evidence="2">The sequence shown here is derived from an EMBL/GenBank/DDBJ whole genome shotgun (WGS) entry which is preliminary data.</text>
</comment>
<dbReference type="Pfam" id="PF01556">
    <property type="entry name" value="DnaJ_C"/>
    <property type="match status" value="1"/>
</dbReference>
<dbReference type="PANTHER" id="PTHR43096">
    <property type="entry name" value="DNAJ HOMOLOG 1, MITOCHONDRIAL-RELATED"/>
    <property type="match status" value="1"/>
</dbReference>
<accession>A0A6N8DQX9</accession>
<dbReference type="PANTHER" id="PTHR43096:SF10">
    <property type="entry name" value="CHAPERONE PROTEIN DNAJ A6, CHLOROPLASTIC"/>
    <property type="match status" value="1"/>
</dbReference>
<dbReference type="CDD" id="cd10747">
    <property type="entry name" value="DnaJ_C"/>
    <property type="match status" value="1"/>
</dbReference>
<dbReference type="InterPro" id="IPR008971">
    <property type="entry name" value="HSP40/DnaJ_pept-bd"/>
</dbReference>
<name>A0A6N8DQX9_RHOAC</name>
<dbReference type="PROSITE" id="PS50076">
    <property type="entry name" value="DNAJ_2"/>
    <property type="match status" value="1"/>
</dbReference>
<gene>
    <name evidence="2" type="ORF">GJ654_17685</name>
</gene>
<dbReference type="CDD" id="cd06257">
    <property type="entry name" value="DnaJ"/>
    <property type="match status" value="1"/>
</dbReference>
<protein>
    <submittedName>
        <fullName evidence="2">DnaJ domain-containing protein</fullName>
    </submittedName>
</protein>
<dbReference type="GO" id="GO:0005737">
    <property type="term" value="C:cytoplasm"/>
    <property type="evidence" value="ECO:0007669"/>
    <property type="project" value="TreeGrafter"/>
</dbReference>
<proteinExistence type="predicted"/>
<dbReference type="AlphaFoldDB" id="A0A6N8DQX9"/>
<dbReference type="Pfam" id="PF00226">
    <property type="entry name" value="DnaJ"/>
    <property type="match status" value="1"/>
</dbReference>